<evidence type="ECO:0000256" key="2">
    <source>
        <dbReference type="ARBA" id="ARBA00022478"/>
    </source>
</evidence>
<comment type="similarity">
    <text evidence="1 9">Belongs to the eukaryotic-type primase small subunit family.</text>
</comment>
<dbReference type="NCBIfam" id="TIGR00335">
    <property type="entry name" value="primase_sml"/>
    <property type="match status" value="1"/>
</dbReference>
<dbReference type="GO" id="GO:0046872">
    <property type="term" value="F:metal ion binding"/>
    <property type="evidence" value="ECO:0007669"/>
    <property type="project" value="UniProtKB-KW"/>
</dbReference>
<keyword evidence="6 9" id="KW-0235">DNA replication</keyword>
<keyword evidence="2 9" id="KW-0240">DNA-directed RNA polymerase</keyword>
<evidence type="ECO:0000256" key="4">
    <source>
        <dbReference type="ARBA" id="ARBA00022679"/>
    </source>
</evidence>
<evidence type="ECO:0000256" key="3">
    <source>
        <dbReference type="ARBA" id="ARBA00022515"/>
    </source>
</evidence>
<evidence type="ECO:0000256" key="10">
    <source>
        <dbReference type="SAM" id="MobiDB-lite"/>
    </source>
</evidence>
<comment type="caution">
    <text evidence="11">The sequence shown here is derived from an EMBL/GenBank/DDBJ whole genome shotgun (WGS) entry which is preliminary data.</text>
</comment>
<dbReference type="GO" id="GO:0006269">
    <property type="term" value="P:DNA replication, synthesis of primer"/>
    <property type="evidence" value="ECO:0007669"/>
    <property type="project" value="UniProtKB-KW"/>
</dbReference>
<evidence type="ECO:0000256" key="9">
    <source>
        <dbReference type="RuleBase" id="RU003514"/>
    </source>
</evidence>
<reference evidence="11 12" key="1">
    <citation type="journal article" date="2018" name="MBio">
        <title>Comparative Genomics Reveals the Core Gene Toolbox for the Fungus-Insect Symbiosis.</title>
        <authorList>
            <person name="Wang Y."/>
            <person name="Stata M."/>
            <person name="Wang W."/>
            <person name="Stajich J.E."/>
            <person name="White M.M."/>
            <person name="Moncalvo J.M."/>
        </authorList>
    </citation>
    <scope>NUCLEOTIDE SEQUENCE [LARGE SCALE GENOMIC DNA]</scope>
    <source>
        <strain evidence="11 12">AUS-126-30</strain>
    </source>
</reference>
<evidence type="ECO:0000256" key="6">
    <source>
        <dbReference type="ARBA" id="ARBA00022705"/>
    </source>
</evidence>
<evidence type="ECO:0000313" key="11">
    <source>
        <dbReference type="EMBL" id="PVZ97874.1"/>
    </source>
</evidence>
<proteinExistence type="inferred from homology"/>
<keyword evidence="12" id="KW-1185">Reference proteome</keyword>
<dbReference type="PANTHER" id="PTHR10536">
    <property type="entry name" value="DNA PRIMASE SMALL SUBUNIT"/>
    <property type="match status" value="1"/>
</dbReference>
<sequence length="501" mass="57599">MVQQPPNSTQSPDLSEVSPLHMDQFYRRFFPFPMYYKWLNYSSQGVSKNIKNREFSFTIQNDIYIRYQSFNSEEDLKRDVIQKCPNKIDIGAVYNIAPKLAKTVHAGVMKPLEKELVFDIDMTDYDEIRTCCSGGDICKKCWGWMSVAMKILDVTLKEDFGFKNNLFVYSGRRGVHCWVCDERARLLDNSARKAIVGYLTLIKGGAQQIRKVILGDGKGHPHVQRSLKIANKYFKSIVLESQDILKYPSGWNKILELLPNPEFGKHFDKLWTKENNKLGITSIKEEKKLSENSSDGEIEKMDVDSSDNSYSKNSRKSISVERWEQLEKYLKDKNSKKSKESKWSSNTVLSEIILQFTYPRLDENVSTHLNHLLKSPFCIHPKTGKVCVPIAAHEFDKFDPMRVPTVQQLLNEVDSYDASISLEKKIVSDSANSQKEHKDSSVIGEGKEEIMQTEQVMSSNSAQDSIPDVEKTSLKKYIRSFETFVNRIPELDAKLQDKLSF</sequence>
<feature type="region of interest" description="Disordered" evidence="10">
    <location>
        <begin position="429"/>
        <end position="467"/>
    </location>
</feature>
<dbReference type="InterPro" id="IPR014052">
    <property type="entry name" value="DNA_primase_ssu_euk/arc"/>
</dbReference>
<dbReference type="AlphaFoldDB" id="A0A2U1IYI7"/>
<accession>A0A2U1IYI7</accession>
<dbReference type="Gene3D" id="3.90.920.10">
    <property type="entry name" value="DNA primase, PRIM domain"/>
    <property type="match status" value="1"/>
</dbReference>
<dbReference type="EMBL" id="MBFU01000704">
    <property type="protein sequence ID" value="PVZ97874.1"/>
    <property type="molecule type" value="Genomic_DNA"/>
</dbReference>
<keyword evidence="8" id="KW-0804">Transcription</keyword>
<dbReference type="Proteomes" id="UP000245591">
    <property type="component" value="Unassembled WGS sequence"/>
</dbReference>
<dbReference type="GO" id="GO:0005658">
    <property type="term" value="C:alpha DNA polymerase:primase complex"/>
    <property type="evidence" value="ECO:0007669"/>
    <property type="project" value="UniProtKB-ARBA"/>
</dbReference>
<evidence type="ECO:0000256" key="7">
    <source>
        <dbReference type="ARBA" id="ARBA00022723"/>
    </source>
</evidence>
<keyword evidence="5" id="KW-0548">Nucleotidyltransferase</keyword>
<dbReference type="GO" id="GO:0003899">
    <property type="term" value="F:DNA-directed RNA polymerase activity"/>
    <property type="evidence" value="ECO:0007669"/>
    <property type="project" value="InterPro"/>
</dbReference>
<feature type="region of interest" description="Disordered" evidence="10">
    <location>
        <begin position="289"/>
        <end position="314"/>
    </location>
</feature>
<evidence type="ECO:0000256" key="5">
    <source>
        <dbReference type="ARBA" id="ARBA00022695"/>
    </source>
</evidence>
<protein>
    <recommendedName>
        <fullName evidence="9">DNA primase</fullName>
        <ecNumber evidence="9">2.7.7.-</ecNumber>
    </recommendedName>
</protein>
<evidence type="ECO:0000313" key="12">
    <source>
        <dbReference type="Proteomes" id="UP000245591"/>
    </source>
</evidence>
<dbReference type="CDD" id="cd04860">
    <property type="entry name" value="AE_Prim_S"/>
    <property type="match status" value="1"/>
</dbReference>
<keyword evidence="7" id="KW-0479">Metal-binding</keyword>
<organism evidence="11 12">
    <name type="scientific">Smittium angustum</name>
    <dbReference type="NCBI Taxonomy" id="133377"/>
    <lineage>
        <taxon>Eukaryota</taxon>
        <taxon>Fungi</taxon>
        <taxon>Fungi incertae sedis</taxon>
        <taxon>Zoopagomycota</taxon>
        <taxon>Kickxellomycotina</taxon>
        <taxon>Harpellomycetes</taxon>
        <taxon>Harpellales</taxon>
        <taxon>Legeriomycetaceae</taxon>
        <taxon>Smittium</taxon>
    </lineage>
</organism>
<dbReference type="SUPFAM" id="SSF56747">
    <property type="entry name" value="Prim-pol domain"/>
    <property type="match status" value="1"/>
</dbReference>
<keyword evidence="3 9" id="KW-0639">Primosome</keyword>
<feature type="compositionally biased region" description="Polar residues" evidence="10">
    <location>
        <begin position="452"/>
        <end position="464"/>
    </location>
</feature>
<gene>
    <name evidence="11" type="ORF">BB558_006160</name>
</gene>
<name>A0A2U1IYI7_SMIAN</name>
<evidence type="ECO:0000256" key="1">
    <source>
        <dbReference type="ARBA" id="ARBA00009762"/>
    </source>
</evidence>
<keyword evidence="4 9" id="KW-0808">Transferase</keyword>
<evidence type="ECO:0000256" key="8">
    <source>
        <dbReference type="ARBA" id="ARBA00023163"/>
    </source>
</evidence>
<dbReference type="EC" id="2.7.7.-" evidence="9"/>
<dbReference type="Pfam" id="PF01896">
    <property type="entry name" value="DNA_primase_S"/>
    <property type="match status" value="1"/>
</dbReference>
<feature type="compositionally biased region" description="Basic and acidic residues" evidence="10">
    <location>
        <begin position="434"/>
        <end position="450"/>
    </location>
</feature>
<dbReference type="InterPro" id="IPR002755">
    <property type="entry name" value="DNA_primase_S"/>
</dbReference>